<dbReference type="Proteomes" id="UP000217343">
    <property type="component" value="Chromosome"/>
</dbReference>
<evidence type="ECO:0000256" key="4">
    <source>
        <dbReference type="ARBA" id="ARBA00022603"/>
    </source>
</evidence>
<gene>
    <name evidence="16" type="ORF">MYMAC_002573</name>
</gene>
<dbReference type="SMART" id="SM01009">
    <property type="entry name" value="AlkA_N"/>
    <property type="match status" value="1"/>
</dbReference>
<keyword evidence="9" id="KW-0805">Transcription regulation</keyword>
<name>A0A250JTH5_9BACT</name>
<dbReference type="GO" id="GO:0006307">
    <property type="term" value="P:DNA alkylation repair"/>
    <property type="evidence" value="ECO:0007669"/>
    <property type="project" value="TreeGrafter"/>
</dbReference>
<proteinExistence type="predicted"/>
<evidence type="ECO:0000256" key="14">
    <source>
        <dbReference type="SAM" id="MobiDB-lite"/>
    </source>
</evidence>
<dbReference type="SUPFAM" id="SSF46689">
    <property type="entry name" value="Homeodomain-like"/>
    <property type="match status" value="1"/>
</dbReference>
<dbReference type="PANTHER" id="PTHR43003:SF13">
    <property type="entry name" value="DNA-3-METHYLADENINE GLYCOSYLASE 2"/>
    <property type="match status" value="1"/>
</dbReference>
<dbReference type="OrthoDB" id="9802228at2"/>
<protein>
    <recommendedName>
        <fullName evidence="3">DNA-3-methyladenine glycosylase II</fullName>
        <ecNumber evidence="3">3.2.2.21</ecNumber>
    </recommendedName>
</protein>
<dbReference type="GO" id="GO:0043916">
    <property type="term" value="F:DNA-7-methylguanine glycosylase activity"/>
    <property type="evidence" value="ECO:0007669"/>
    <property type="project" value="TreeGrafter"/>
</dbReference>
<dbReference type="InterPro" id="IPR018062">
    <property type="entry name" value="HTH_AraC-typ_CS"/>
</dbReference>
<dbReference type="GO" id="GO:0032131">
    <property type="term" value="F:alkylated DNA binding"/>
    <property type="evidence" value="ECO:0007669"/>
    <property type="project" value="TreeGrafter"/>
</dbReference>
<dbReference type="GO" id="GO:0032259">
    <property type="term" value="P:methylation"/>
    <property type="evidence" value="ECO:0007669"/>
    <property type="project" value="UniProtKB-KW"/>
</dbReference>
<evidence type="ECO:0000256" key="7">
    <source>
        <dbReference type="ARBA" id="ARBA00022763"/>
    </source>
</evidence>
<dbReference type="GO" id="GO:0006285">
    <property type="term" value="P:base-excision repair, AP site formation"/>
    <property type="evidence" value="ECO:0007669"/>
    <property type="project" value="TreeGrafter"/>
</dbReference>
<dbReference type="InterPro" id="IPR018060">
    <property type="entry name" value="HTH_AraC"/>
</dbReference>
<dbReference type="InterPro" id="IPR011257">
    <property type="entry name" value="DNA_glycosylase"/>
</dbReference>
<dbReference type="GO" id="GO:0008725">
    <property type="term" value="F:DNA-3-methyladenine glycosylase activity"/>
    <property type="evidence" value="ECO:0007669"/>
    <property type="project" value="TreeGrafter"/>
</dbReference>
<comment type="cofactor">
    <cofactor evidence="2">
        <name>Zn(2+)</name>
        <dbReference type="ChEBI" id="CHEBI:29105"/>
    </cofactor>
</comment>
<keyword evidence="10" id="KW-0238">DNA-binding</keyword>
<evidence type="ECO:0000256" key="1">
    <source>
        <dbReference type="ARBA" id="ARBA00000086"/>
    </source>
</evidence>
<dbReference type="InterPro" id="IPR023170">
    <property type="entry name" value="HhH_base_excis_C"/>
</dbReference>
<dbReference type="InterPro" id="IPR009057">
    <property type="entry name" value="Homeodomain-like_sf"/>
</dbReference>
<dbReference type="SUPFAM" id="SSF48150">
    <property type="entry name" value="DNA-glycosylase"/>
    <property type="match status" value="1"/>
</dbReference>
<dbReference type="KEGG" id="mmas:MYMAC_002573"/>
<evidence type="ECO:0000259" key="15">
    <source>
        <dbReference type="PROSITE" id="PS01124"/>
    </source>
</evidence>
<dbReference type="GO" id="GO:0043565">
    <property type="term" value="F:sequence-specific DNA binding"/>
    <property type="evidence" value="ECO:0007669"/>
    <property type="project" value="InterPro"/>
</dbReference>
<dbReference type="Pfam" id="PF02805">
    <property type="entry name" value="Ada_Zn_binding"/>
    <property type="match status" value="1"/>
</dbReference>
<dbReference type="Pfam" id="PF00730">
    <property type="entry name" value="HhH-GPD"/>
    <property type="match status" value="1"/>
</dbReference>
<dbReference type="AlphaFoldDB" id="A0A250JTH5"/>
<dbReference type="InterPro" id="IPR037046">
    <property type="entry name" value="AlkA_N_sf"/>
</dbReference>
<dbReference type="Gene3D" id="3.40.10.10">
    <property type="entry name" value="DNA Methylphosphotriester Repair Domain"/>
    <property type="match status" value="1"/>
</dbReference>
<dbReference type="GO" id="GO:0008168">
    <property type="term" value="F:methyltransferase activity"/>
    <property type="evidence" value="ECO:0007669"/>
    <property type="project" value="UniProtKB-KW"/>
</dbReference>
<evidence type="ECO:0000256" key="5">
    <source>
        <dbReference type="ARBA" id="ARBA00022679"/>
    </source>
</evidence>
<dbReference type="InterPro" id="IPR003265">
    <property type="entry name" value="HhH-GPD_domain"/>
</dbReference>
<keyword evidence="13" id="KW-0234">DNA repair</keyword>
<evidence type="ECO:0000313" key="16">
    <source>
        <dbReference type="EMBL" id="ATB46968.1"/>
    </source>
</evidence>
<dbReference type="RefSeq" id="WP_095958307.1">
    <property type="nucleotide sequence ID" value="NZ_CP022203.1"/>
</dbReference>
<dbReference type="SUPFAM" id="SSF55945">
    <property type="entry name" value="TATA-box binding protein-like"/>
    <property type="match status" value="1"/>
</dbReference>
<evidence type="ECO:0000256" key="13">
    <source>
        <dbReference type="ARBA" id="ARBA00023204"/>
    </source>
</evidence>
<dbReference type="Gene3D" id="1.10.340.30">
    <property type="entry name" value="Hypothetical protein, domain 2"/>
    <property type="match status" value="1"/>
</dbReference>
<keyword evidence="5" id="KW-0808">Transferase</keyword>
<dbReference type="Pfam" id="PF06029">
    <property type="entry name" value="AlkA_N"/>
    <property type="match status" value="1"/>
</dbReference>
<dbReference type="Gene3D" id="3.30.310.20">
    <property type="entry name" value="DNA-3-methyladenine glycosylase AlkA, N-terminal domain"/>
    <property type="match status" value="1"/>
</dbReference>
<dbReference type="InterPro" id="IPR010316">
    <property type="entry name" value="AlkA_N"/>
</dbReference>
<evidence type="ECO:0000256" key="8">
    <source>
        <dbReference type="ARBA" id="ARBA00022833"/>
    </source>
</evidence>
<evidence type="ECO:0000256" key="11">
    <source>
        <dbReference type="ARBA" id="ARBA00023159"/>
    </source>
</evidence>
<dbReference type="GO" id="GO:0003700">
    <property type="term" value="F:DNA-binding transcription factor activity"/>
    <property type="evidence" value="ECO:0007669"/>
    <property type="project" value="InterPro"/>
</dbReference>
<dbReference type="PROSITE" id="PS00041">
    <property type="entry name" value="HTH_ARAC_FAMILY_1"/>
    <property type="match status" value="1"/>
</dbReference>
<accession>A0A250JTH5</accession>
<evidence type="ECO:0000256" key="10">
    <source>
        <dbReference type="ARBA" id="ARBA00023125"/>
    </source>
</evidence>
<sequence>MNGLDPSACYRAMQTRDARFDGRFFTAVRTTRIYCRPICPARTPRFENCTFYPSAAGAQEAGYRPCLRCRPETSPDLAFWRGTSNTVARALALIAEGGLDEDGAGVSELADRLGVGDRQLRRLFQQHLGASPVAVAQTRRVLFARQLLHETALPMAQVALASGFRSVRRFNDVFRALYGRPPGALRRSRSPMAGAAAGVTLFIPYQPPYDWESMLAHLEARALPGLEHVEAGRYRRTVATPGGPGAVEVVRASGREGLLATLRLPAVQALPTVVAQVRRVFDVGADMAVIQAHLSRDALLAPLVARRPGLRAPGGWDGFELAIRAVLGQQVTLAAARGLGARLVAAYGEPVDVGATGDARLTRAFPRPERLAREDLSALGMPAARARTLSTLAAAAAADPLLFQPRATLEETVERFKRIPGIGDWTAQYIALRAVRETDAFPSADVALLRALADARGARPSPEEALRRAEAWSPWRAYAAQHLWAADAARPAPLLRLPRSPAPRRDDDAPAAAFAHGPRSHAHRPDAGRL</sequence>
<evidence type="ECO:0000256" key="9">
    <source>
        <dbReference type="ARBA" id="ARBA00023015"/>
    </source>
</evidence>
<dbReference type="GO" id="GO:0008270">
    <property type="term" value="F:zinc ion binding"/>
    <property type="evidence" value="ECO:0007669"/>
    <property type="project" value="InterPro"/>
</dbReference>
<dbReference type="SMART" id="SM00342">
    <property type="entry name" value="HTH_ARAC"/>
    <property type="match status" value="1"/>
</dbReference>
<dbReference type="InterPro" id="IPR035451">
    <property type="entry name" value="Ada-like_dom_sf"/>
</dbReference>
<keyword evidence="7" id="KW-0227">DNA damage</keyword>
<evidence type="ECO:0000313" key="17">
    <source>
        <dbReference type="Proteomes" id="UP000217343"/>
    </source>
</evidence>
<dbReference type="Gene3D" id="1.10.1670.10">
    <property type="entry name" value="Helix-hairpin-Helix base-excision DNA repair enzymes (C-terminal)"/>
    <property type="match status" value="1"/>
</dbReference>
<evidence type="ECO:0000256" key="12">
    <source>
        <dbReference type="ARBA" id="ARBA00023163"/>
    </source>
</evidence>
<dbReference type="CDD" id="cd00056">
    <property type="entry name" value="ENDO3c"/>
    <property type="match status" value="1"/>
</dbReference>
<evidence type="ECO:0000256" key="3">
    <source>
        <dbReference type="ARBA" id="ARBA00012000"/>
    </source>
</evidence>
<evidence type="ECO:0000256" key="2">
    <source>
        <dbReference type="ARBA" id="ARBA00001947"/>
    </source>
</evidence>
<feature type="domain" description="HTH araC/xylS-type" evidence="15">
    <location>
        <begin position="89"/>
        <end position="188"/>
    </location>
</feature>
<dbReference type="InterPro" id="IPR051912">
    <property type="entry name" value="Alkylbase_DNA_Glycosylase/TA"/>
</dbReference>
<comment type="catalytic activity">
    <reaction evidence="1">
        <text>Hydrolysis of alkylated DNA, releasing 3-methyladenine, 3-methylguanine, 7-methylguanine and 7-methyladenine.</text>
        <dbReference type="EC" id="3.2.2.21"/>
    </reaction>
</comment>
<dbReference type="GO" id="GO:0032993">
    <property type="term" value="C:protein-DNA complex"/>
    <property type="evidence" value="ECO:0007669"/>
    <property type="project" value="TreeGrafter"/>
</dbReference>
<feature type="region of interest" description="Disordered" evidence="14">
    <location>
        <begin position="495"/>
        <end position="530"/>
    </location>
</feature>
<dbReference type="EC" id="3.2.2.21" evidence="3"/>
<organism evidence="16 17">
    <name type="scientific">Corallococcus macrosporus DSM 14697</name>
    <dbReference type="NCBI Taxonomy" id="1189310"/>
    <lineage>
        <taxon>Bacteria</taxon>
        <taxon>Pseudomonadati</taxon>
        <taxon>Myxococcota</taxon>
        <taxon>Myxococcia</taxon>
        <taxon>Myxococcales</taxon>
        <taxon>Cystobacterineae</taxon>
        <taxon>Myxococcaceae</taxon>
        <taxon>Corallococcus</taxon>
    </lineage>
</organism>
<dbReference type="SMART" id="SM00478">
    <property type="entry name" value="ENDO3c"/>
    <property type="match status" value="1"/>
</dbReference>
<keyword evidence="17" id="KW-1185">Reference proteome</keyword>
<dbReference type="Gene3D" id="1.10.10.60">
    <property type="entry name" value="Homeodomain-like"/>
    <property type="match status" value="1"/>
</dbReference>
<keyword evidence="8" id="KW-0862">Zinc</keyword>
<dbReference type="Pfam" id="PF12833">
    <property type="entry name" value="HTH_18"/>
    <property type="match status" value="1"/>
</dbReference>
<keyword evidence="4" id="KW-0489">Methyltransferase</keyword>
<keyword evidence="6" id="KW-0479">Metal-binding</keyword>
<keyword evidence="11" id="KW-0010">Activator</keyword>
<dbReference type="GO" id="GO:0005737">
    <property type="term" value="C:cytoplasm"/>
    <property type="evidence" value="ECO:0007669"/>
    <property type="project" value="TreeGrafter"/>
</dbReference>
<keyword evidence="12" id="KW-0804">Transcription</keyword>
<dbReference type="PANTHER" id="PTHR43003">
    <property type="entry name" value="DNA-3-METHYLADENINE GLYCOSYLASE"/>
    <property type="match status" value="1"/>
</dbReference>
<dbReference type="FunFam" id="3.40.10.10:FF:000001">
    <property type="entry name" value="DNA-3-methyladenine glycosylase 2"/>
    <property type="match status" value="1"/>
</dbReference>
<dbReference type="EMBL" id="CP022203">
    <property type="protein sequence ID" value="ATB46968.1"/>
    <property type="molecule type" value="Genomic_DNA"/>
</dbReference>
<dbReference type="InterPro" id="IPR004026">
    <property type="entry name" value="Ada_DNA_repair_Zn-bd"/>
</dbReference>
<reference evidence="16 17" key="1">
    <citation type="submission" date="2017-06" db="EMBL/GenBank/DDBJ databases">
        <title>Sequencing and comparative analysis of myxobacterial genomes.</title>
        <authorList>
            <person name="Rupp O."/>
            <person name="Goesmann A."/>
            <person name="Sogaard-Andersen L."/>
        </authorList>
    </citation>
    <scope>NUCLEOTIDE SEQUENCE [LARGE SCALE GENOMIC DNA]</scope>
    <source>
        <strain evidence="16 17">DSM 14697</strain>
    </source>
</reference>
<dbReference type="PROSITE" id="PS01124">
    <property type="entry name" value="HTH_ARAC_FAMILY_2"/>
    <property type="match status" value="1"/>
</dbReference>
<evidence type="ECO:0000256" key="6">
    <source>
        <dbReference type="ARBA" id="ARBA00022723"/>
    </source>
</evidence>
<dbReference type="SUPFAM" id="SSF57884">
    <property type="entry name" value="Ada DNA repair protein, N-terminal domain (N-Ada 10)"/>
    <property type="match status" value="1"/>
</dbReference>